<dbReference type="InterPro" id="IPR038297">
    <property type="entry name" value="CcmH/CycL/NrfF/Ccl2_sf"/>
</dbReference>
<dbReference type="GO" id="GO:0046872">
    <property type="term" value="F:metal ion binding"/>
    <property type="evidence" value="ECO:0007669"/>
    <property type="project" value="UniProtKB-KW"/>
</dbReference>
<evidence type="ECO:0000313" key="10">
    <source>
        <dbReference type="Proteomes" id="UP000251341"/>
    </source>
</evidence>
<keyword evidence="6 7" id="KW-0408">Iron</keyword>
<comment type="similarity">
    <text evidence="1 7">Belongs to the CcmH/CycL/Ccl2/NrfF family.</text>
</comment>
<evidence type="ECO:0000256" key="2">
    <source>
        <dbReference type="ARBA" id="ARBA00022617"/>
    </source>
</evidence>
<feature type="signal peptide" evidence="7">
    <location>
        <begin position="1"/>
        <end position="18"/>
    </location>
</feature>
<keyword evidence="7" id="KW-0472">Membrane</keyword>
<evidence type="ECO:0000259" key="8">
    <source>
        <dbReference type="Pfam" id="PF03918"/>
    </source>
</evidence>
<keyword evidence="3 7" id="KW-0479">Metal-binding</keyword>
<keyword evidence="10" id="KW-1185">Reference proteome</keyword>
<feature type="domain" description="CcmH/CycL/Ccl2/NrfF N-terminal" evidence="8">
    <location>
        <begin position="14"/>
        <end position="152"/>
    </location>
</feature>
<comment type="function">
    <text evidence="7">Possible subunit of a heme lyase.</text>
</comment>
<keyword evidence="4 7" id="KW-0732">Signal</keyword>
<protein>
    <recommendedName>
        <fullName evidence="7">Cytochrome c-type biogenesis protein</fullName>
    </recommendedName>
</protein>
<evidence type="ECO:0000256" key="5">
    <source>
        <dbReference type="ARBA" id="ARBA00022748"/>
    </source>
</evidence>
<evidence type="ECO:0000256" key="7">
    <source>
        <dbReference type="RuleBase" id="RU364112"/>
    </source>
</evidence>
<organism evidence="9 10">
    <name type="scientific">Limnohabitans curvus</name>
    <dbReference type="NCBI Taxonomy" id="323423"/>
    <lineage>
        <taxon>Bacteria</taxon>
        <taxon>Pseudomonadati</taxon>
        <taxon>Pseudomonadota</taxon>
        <taxon>Betaproteobacteria</taxon>
        <taxon>Burkholderiales</taxon>
        <taxon>Comamonadaceae</taxon>
        <taxon>Limnohabitans</taxon>
    </lineage>
</organism>
<name>A0A315EM22_9BURK</name>
<evidence type="ECO:0000313" key="9">
    <source>
        <dbReference type="EMBL" id="PUE58913.1"/>
    </source>
</evidence>
<dbReference type="InterPro" id="IPR005616">
    <property type="entry name" value="CcmH/CycL/Ccl2/NrfF_N"/>
</dbReference>
<dbReference type="InterPro" id="IPR051263">
    <property type="entry name" value="C-type_cytochrome_biogenesis"/>
</dbReference>
<dbReference type="RefSeq" id="WP_108358167.1">
    <property type="nucleotide sequence ID" value="NZ_NESP01000001.1"/>
</dbReference>
<feature type="transmembrane region" description="Helical" evidence="7">
    <location>
        <begin position="107"/>
        <end position="128"/>
    </location>
</feature>
<proteinExistence type="inferred from homology"/>
<keyword evidence="2 7" id="KW-0349">Heme</keyword>
<dbReference type="AlphaFoldDB" id="A0A315EM22"/>
<dbReference type="Proteomes" id="UP000251341">
    <property type="component" value="Unassembled WGS sequence"/>
</dbReference>
<dbReference type="PANTHER" id="PTHR47870">
    <property type="entry name" value="CYTOCHROME C-TYPE BIOGENESIS PROTEIN CCMH"/>
    <property type="match status" value="1"/>
</dbReference>
<dbReference type="CDD" id="cd16378">
    <property type="entry name" value="CcmH_N"/>
    <property type="match status" value="1"/>
</dbReference>
<dbReference type="GO" id="GO:0017004">
    <property type="term" value="P:cytochrome complex assembly"/>
    <property type="evidence" value="ECO:0007669"/>
    <property type="project" value="UniProtKB-KW"/>
</dbReference>
<sequence>MKRIVVRVAMAMSLVLFASVSTGREAVPMADDPKLEARLVDISQELRCLVCQNESLASSHAELADDLRQEVRELIRAGKSDQEIKDFLVARYGDFVLYRPEVKPLTWVLWFGPFLLLVIAAIFLGVYLRQRRALAAPAALSDEARERAKQLLKG</sequence>
<evidence type="ECO:0000256" key="1">
    <source>
        <dbReference type="ARBA" id="ARBA00010342"/>
    </source>
</evidence>
<keyword evidence="7" id="KW-1133">Transmembrane helix</keyword>
<keyword evidence="7" id="KW-0812">Transmembrane</keyword>
<dbReference type="Pfam" id="PF03918">
    <property type="entry name" value="CcmH"/>
    <property type="match status" value="1"/>
</dbReference>
<feature type="chain" id="PRO_5016194935" description="Cytochrome c-type biogenesis protein" evidence="7">
    <location>
        <begin position="19"/>
        <end position="154"/>
    </location>
</feature>
<dbReference type="FunFam" id="1.10.8.640:FF:000001">
    <property type="entry name" value="Cytochrome c-type biogenesis protein"/>
    <property type="match status" value="1"/>
</dbReference>
<dbReference type="Gene3D" id="1.10.8.640">
    <property type="entry name" value="Cytochrome C biogenesis protein"/>
    <property type="match status" value="1"/>
</dbReference>
<comment type="caution">
    <text evidence="9">The sequence shown here is derived from an EMBL/GenBank/DDBJ whole genome shotgun (WGS) entry which is preliminary data.</text>
</comment>
<dbReference type="GO" id="GO:0005886">
    <property type="term" value="C:plasma membrane"/>
    <property type="evidence" value="ECO:0007669"/>
    <property type="project" value="TreeGrafter"/>
</dbReference>
<evidence type="ECO:0000256" key="4">
    <source>
        <dbReference type="ARBA" id="ARBA00022729"/>
    </source>
</evidence>
<keyword evidence="5" id="KW-0201">Cytochrome c-type biogenesis</keyword>
<evidence type="ECO:0000256" key="6">
    <source>
        <dbReference type="ARBA" id="ARBA00023004"/>
    </source>
</evidence>
<accession>A0A315EM22</accession>
<dbReference type="PANTHER" id="PTHR47870:SF1">
    <property type="entry name" value="CYTOCHROME C-TYPE BIOGENESIS PROTEIN CCMH"/>
    <property type="match status" value="1"/>
</dbReference>
<gene>
    <name evidence="9" type="ORF">B9Z44_04475</name>
</gene>
<reference evidence="9 10" key="1">
    <citation type="submission" date="2017-04" db="EMBL/GenBank/DDBJ databases">
        <title>Unexpected and diverse lifestyles within the genus Limnohabitans.</title>
        <authorList>
            <person name="Kasalicky V."/>
            <person name="Mehrshad M."/>
            <person name="Andrei S.-A."/>
            <person name="Salcher M."/>
            <person name="Kratochvilova H."/>
            <person name="Simek K."/>
            <person name="Ghai R."/>
        </authorList>
    </citation>
    <scope>NUCLEOTIDE SEQUENCE [LARGE SCALE GENOMIC DNA]</scope>
    <source>
        <strain evidence="9 10">MWH-C5</strain>
    </source>
</reference>
<evidence type="ECO:0000256" key="3">
    <source>
        <dbReference type="ARBA" id="ARBA00022723"/>
    </source>
</evidence>
<dbReference type="EMBL" id="NESP01000001">
    <property type="protein sequence ID" value="PUE58913.1"/>
    <property type="molecule type" value="Genomic_DNA"/>
</dbReference>